<sequence>MAAGSAVVGFLDAGHWSACFGLSYRDLHLFDAFGQQRIARSGRGEIRALTGSGGIPQNRNKVVRGFLNDTRGEWLLFIDTDMGFERDTLERLIAAADPSARPVVGGLCFAGARARTGNGATPLYAERFKIIPTVYEYVEQADEIGFRPILDYPRDQVMEVAGTGAACLLMHRSALETVRAQLGEVWFDPAQHPSALNGAPRWFSEDLSFCVRLAACGIPVHVDTSVKTTHEKGMAFLDEDAFDEQLALARLHKEMEKV</sequence>
<proteinExistence type="predicted"/>
<dbReference type="Gene3D" id="3.90.550.10">
    <property type="entry name" value="Spore Coat Polysaccharide Biosynthesis Protein SpsA, Chain A"/>
    <property type="match status" value="1"/>
</dbReference>
<accession>A0ABY8WJX3</accession>
<dbReference type="Proteomes" id="UP001240150">
    <property type="component" value="Chromosome"/>
</dbReference>
<dbReference type="RefSeq" id="WP_284919093.1">
    <property type="nucleotide sequence ID" value="NZ_CP126980.1"/>
</dbReference>
<organism evidence="1 2">
    <name type="scientific">Actinoplanes oblitus</name>
    <dbReference type="NCBI Taxonomy" id="3040509"/>
    <lineage>
        <taxon>Bacteria</taxon>
        <taxon>Bacillati</taxon>
        <taxon>Actinomycetota</taxon>
        <taxon>Actinomycetes</taxon>
        <taxon>Micromonosporales</taxon>
        <taxon>Micromonosporaceae</taxon>
        <taxon>Actinoplanes</taxon>
    </lineage>
</organism>
<keyword evidence="2" id="KW-1185">Reference proteome</keyword>
<evidence type="ECO:0008006" key="3">
    <source>
        <dbReference type="Google" id="ProtNLM"/>
    </source>
</evidence>
<reference evidence="1 2" key="1">
    <citation type="submission" date="2023-06" db="EMBL/GenBank/DDBJ databases">
        <authorList>
            <person name="Yushchuk O."/>
            <person name="Binda E."/>
            <person name="Ruckert-Reed C."/>
            <person name="Fedorenko V."/>
            <person name="Kalinowski J."/>
            <person name="Marinelli F."/>
        </authorList>
    </citation>
    <scope>NUCLEOTIDE SEQUENCE [LARGE SCALE GENOMIC DNA]</scope>
    <source>
        <strain evidence="1 2">NRRL 3884</strain>
    </source>
</reference>
<dbReference type="EMBL" id="CP126980">
    <property type="protein sequence ID" value="WIM97697.1"/>
    <property type="molecule type" value="Genomic_DNA"/>
</dbReference>
<protein>
    <recommendedName>
        <fullName evidence="3">Glycosyltransferase 2-like domain-containing protein</fullName>
    </recommendedName>
</protein>
<evidence type="ECO:0000313" key="1">
    <source>
        <dbReference type="EMBL" id="WIM97697.1"/>
    </source>
</evidence>
<dbReference type="SUPFAM" id="SSF53448">
    <property type="entry name" value="Nucleotide-diphospho-sugar transferases"/>
    <property type="match status" value="1"/>
</dbReference>
<name>A0ABY8WJX3_9ACTN</name>
<evidence type="ECO:0000313" key="2">
    <source>
        <dbReference type="Proteomes" id="UP001240150"/>
    </source>
</evidence>
<dbReference type="CDD" id="cd00761">
    <property type="entry name" value="Glyco_tranf_GTA_type"/>
    <property type="match status" value="1"/>
</dbReference>
<dbReference type="InterPro" id="IPR029044">
    <property type="entry name" value="Nucleotide-diphossugar_trans"/>
</dbReference>
<gene>
    <name evidence="1" type="ORF">ACTOB_001245</name>
</gene>